<proteinExistence type="predicted"/>
<evidence type="ECO:0000313" key="2">
    <source>
        <dbReference type="Proteomes" id="UP000729701"/>
    </source>
</evidence>
<protein>
    <submittedName>
        <fullName evidence="1">DUF760 domain-containing protein</fullName>
    </submittedName>
</protein>
<accession>A0A951QTY7</accession>
<name>A0A951QTY7_9CYAN</name>
<dbReference type="InterPro" id="IPR008479">
    <property type="entry name" value="DUF760"/>
</dbReference>
<sequence length="110" mass="12226">MSHLSPNDSEYNKVINNNLWEYVQSMNPQTVAKLSKPASQEMPEVIIRSVAAILGSLLYGNPEEIITTSRDELGMILGAAMVDGYFLRNVEQRMELEKALQLVDNLASGN</sequence>
<dbReference type="Pfam" id="PF05542">
    <property type="entry name" value="DUF760"/>
    <property type="match status" value="1"/>
</dbReference>
<organism evidence="1 2">
    <name type="scientific">Cyanomargarita calcarea GSE-NOS-MK-12-04C</name>
    <dbReference type="NCBI Taxonomy" id="2839659"/>
    <lineage>
        <taxon>Bacteria</taxon>
        <taxon>Bacillati</taxon>
        <taxon>Cyanobacteriota</taxon>
        <taxon>Cyanophyceae</taxon>
        <taxon>Nostocales</taxon>
        <taxon>Cyanomargaritaceae</taxon>
        <taxon>Cyanomargarita</taxon>
    </lineage>
</organism>
<dbReference type="Proteomes" id="UP000729701">
    <property type="component" value="Unassembled WGS sequence"/>
</dbReference>
<reference evidence="1" key="2">
    <citation type="journal article" date="2022" name="Microbiol. Resour. Announc.">
        <title>Metagenome Sequencing to Explore Phylogenomics of Terrestrial Cyanobacteria.</title>
        <authorList>
            <person name="Ward R.D."/>
            <person name="Stajich J.E."/>
            <person name="Johansen J.R."/>
            <person name="Huntemann M."/>
            <person name="Clum A."/>
            <person name="Foster B."/>
            <person name="Foster B."/>
            <person name="Roux S."/>
            <person name="Palaniappan K."/>
            <person name="Varghese N."/>
            <person name="Mukherjee S."/>
            <person name="Reddy T.B.K."/>
            <person name="Daum C."/>
            <person name="Copeland A."/>
            <person name="Chen I.A."/>
            <person name="Ivanova N.N."/>
            <person name="Kyrpides N.C."/>
            <person name="Shapiro N."/>
            <person name="Eloe-Fadrosh E.A."/>
            <person name="Pietrasiak N."/>
        </authorList>
    </citation>
    <scope>NUCLEOTIDE SEQUENCE</scope>
    <source>
        <strain evidence="1">GSE-NOS-MK-12-04C</strain>
    </source>
</reference>
<dbReference type="PANTHER" id="PTHR33598:SF2">
    <property type="entry name" value="MAR-BINDING FILAMENT-LIKE PROTEIN"/>
    <property type="match status" value="1"/>
</dbReference>
<comment type="caution">
    <text evidence="1">The sequence shown here is derived from an EMBL/GenBank/DDBJ whole genome shotgun (WGS) entry which is preliminary data.</text>
</comment>
<dbReference type="PANTHER" id="PTHR33598">
    <property type="entry name" value="OS02G0833400 PROTEIN"/>
    <property type="match status" value="1"/>
</dbReference>
<dbReference type="AlphaFoldDB" id="A0A951QTY7"/>
<dbReference type="EMBL" id="JAHHGZ010000062">
    <property type="protein sequence ID" value="MBW4672094.1"/>
    <property type="molecule type" value="Genomic_DNA"/>
</dbReference>
<evidence type="ECO:0000313" key="1">
    <source>
        <dbReference type="EMBL" id="MBW4672094.1"/>
    </source>
</evidence>
<gene>
    <name evidence="1" type="ORF">KME60_32885</name>
</gene>
<reference evidence="1" key="1">
    <citation type="submission" date="2021-05" db="EMBL/GenBank/DDBJ databases">
        <authorList>
            <person name="Pietrasiak N."/>
            <person name="Ward R."/>
            <person name="Stajich J.E."/>
            <person name="Kurbessoian T."/>
        </authorList>
    </citation>
    <scope>NUCLEOTIDE SEQUENCE</scope>
    <source>
        <strain evidence="1">GSE-NOS-MK-12-04C</strain>
    </source>
</reference>